<evidence type="ECO:0000256" key="3">
    <source>
        <dbReference type="ARBA" id="ARBA00038502"/>
    </source>
</evidence>
<organism evidence="5 6">
    <name type="scientific">Gordonia alkaliphila</name>
    <dbReference type="NCBI Taxonomy" id="1053547"/>
    <lineage>
        <taxon>Bacteria</taxon>
        <taxon>Bacillati</taxon>
        <taxon>Actinomycetota</taxon>
        <taxon>Actinomycetes</taxon>
        <taxon>Mycobacteriales</taxon>
        <taxon>Gordoniaceae</taxon>
        <taxon>Gordonia</taxon>
    </lineage>
</organism>
<dbReference type="PROSITE" id="PS51186">
    <property type="entry name" value="GNAT"/>
    <property type="match status" value="1"/>
</dbReference>
<protein>
    <submittedName>
        <fullName evidence="5">GNAT family protein</fullName>
    </submittedName>
</protein>
<evidence type="ECO:0000313" key="5">
    <source>
        <dbReference type="EMBL" id="GAA4738995.1"/>
    </source>
</evidence>
<evidence type="ECO:0000256" key="2">
    <source>
        <dbReference type="ARBA" id="ARBA00023315"/>
    </source>
</evidence>
<dbReference type="Pfam" id="PF13302">
    <property type="entry name" value="Acetyltransf_3"/>
    <property type="match status" value="1"/>
</dbReference>
<proteinExistence type="inferred from homology"/>
<keyword evidence="2" id="KW-0012">Acyltransferase</keyword>
<dbReference type="PANTHER" id="PTHR43792">
    <property type="entry name" value="GNAT FAMILY, PUTATIVE (AFU_ORTHOLOGUE AFUA_3G00765)-RELATED-RELATED"/>
    <property type="match status" value="1"/>
</dbReference>
<evidence type="ECO:0000313" key="6">
    <source>
        <dbReference type="Proteomes" id="UP001500822"/>
    </source>
</evidence>
<name>A0ABP8YT85_9ACTN</name>
<reference evidence="6" key="1">
    <citation type="journal article" date="2019" name="Int. J. Syst. Evol. Microbiol.">
        <title>The Global Catalogue of Microorganisms (GCM) 10K type strain sequencing project: providing services to taxonomists for standard genome sequencing and annotation.</title>
        <authorList>
            <consortium name="The Broad Institute Genomics Platform"/>
            <consortium name="The Broad Institute Genome Sequencing Center for Infectious Disease"/>
            <person name="Wu L."/>
            <person name="Ma J."/>
        </authorList>
    </citation>
    <scope>NUCLEOTIDE SEQUENCE [LARGE SCALE GENOMIC DNA]</scope>
    <source>
        <strain evidence="6">JCM 18077</strain>
    </source>
</reference>
<dbReference type="Gene3D" id="3.40.630.30">
    <property type="match status" value="1"/>
</dbReference>
<accession>A0ABP8YT85</accession>
<dbReference type="InterPro" id="IPR016181">
    <property type="entry name" value="Acyl_CoA_acyltransferase"/>
</dbReference>
<feature type="domain" description="N-acetyltransferase" evidence="4">
    <location>
        <begin position="28"/>
        <end position="199"/>
    </location>
</feature>
<dbReference type="Proteomes" id="UP001500822">
    <property type="component" value="Unassembled WGS sequence"/>
</dbReference>
<comment type="similarity">
    <text evidence="3">Belongs to the acetyltransferase family. RimJ subfamily.</text>
</comment>
<gene>
    <name evidence="5" type="ORF">GCM10023217_03380</name>
</gene>
<dbReference type="InterPro" id="IPR051531">
    <property type="entry name" value="N-acetyltransferase"/>
</dbReference>
<sequence length="220" mass="24387">MLRWLVDSPSNPGWPATLGPLRVKAGVVTVRPIRMRDSKEWSRLRIKNQNSLLPWEPTGVGPWNRRHEPSAWPPLHSVLKSEAKRGNVLPFVIEVDGRYAGQLTVGNIQRGAVRSAWIGYWVDDDFSGQGVASAAVALGVDHCFGPVGLHRLDATVQPTNGGSQAVLRKVGFREEGLLKRYMDVNNRWRDHLLFAITVEEVVDSAVDTLVRAGRATRVDA</sequence>
<dbReference type="PANTHER" id="PTHR43792:SF8">
    <property type="entry name" value="[RIBOSOMAL PROTEIN US5]-ALANINE N-ACETYLTRANSFERASE"/>
    <property type="match status" value="1"/>
</dbReference>
<evidence type="ECO:0000256" key="1">
    <source>
        <dbReference type="ARBA" id="ARBA00022679"/>
    </source>
</evidence>
<evidence type="ECO:0000259" key="4">
    <source>
        <dbReference type="PROSITE" id="PS51186"/>
    </source>
</evidence>
<dbReference type="SUPFAM" id="SSF55729">
    <property type="entry name" value="Acyl-CoA N-acyltransferases (Nat)"/>
    <property type="match status" value="1"/>
</dbReference>
<dbReference type="InterPro" id="IPR000182">
    <property type="entry name" value="GNAT_dom"/>
</dbReference>
<keyword evidence="1" id="KW-0808">Transferase</keyword>
<keyword evidence="6" id="KW-1185">Reference proteome</keyword>
<dbReference type="EMBL" id="BAABIE010000001">
    <property type="protein sequence ID" value="GAA4738995.1"/>
    <property type="molecule type" value="Genomic_DNA"/>
</dbReference>
<dbReference type="RefSeq" id="WP_345312187.1">
    <property type="nucleotide sequence ID" value="NZ_BAABIE010000001.1"/>
</dbReference>
<comment type="caution">
    <text evidence="5">The sequence shown here is derived from an EMBL/GenBank/DDBJ whole genome shotgun (WGS) entry which is preliminary data.</text>
</comment>